<name>A0A9P4XLL7_9HYPO</name>
<dbReference type="Gene3D" id="3.40.50.720">
    <property type="entry name" value="NAD(P)-binding Rossmann-like Domain"/>
    <property type="match status" value="1"/>
</dbReference>
<evidence type="ECO:0000256" key="2">
    <source>
        <dbReference type="ARBA" id="ARBA00022857"/>
    </source>
</evidence>
<evidence type="ECO:0000313" key="5">
    <source>
        <dbReference type="EMBL" id="KAF3073973.1"/>
    </source>
</evidence>
<dbReference type="PRINTS" id="PR00081">
    <property type="entry name" value="GDHRDH"/>
</dbReference>
<reference evidence="5 6" key="1">
    <citation type="submission" date="2018-06" db="EMBL/GenBank/DDBJ databases">
        <title>Genome analysis of cellulolytic fungus Trichoderma lentiforme CFAM-422.</title>
        <authorList>
            <person name="Steindorff A.S."/>
            <person name="Formighieri E.F."/>
            <person name="Midorikawa G.E.O."/>
            <person name="Tamietti M.S."/>
            <person name="Ramos E.Z."/>
            <person name="Silva A.S."/>
            <person name="Bon E.P.S."/>
            <person name="Mendes T.D."/>
            <person name="Damaso M.C.T."/>
            <person name="Favaro L.C.L."/>
        </authorList>
    </citation>
    <scope>NUCLEOTIDE SEQUENCE [LARGE SCALE GENOMIC DNA]</scope>
    <source>
        <strain evidence="5 6">CFAM-422</strain>
    </source>
</reference>
<dbReference type="PRINTS" id="PR00080">
    <property type="entry name" value="SDRFAMILY"/>
</dbReference>
<accession>A0A9P4XLL7</accession>
<protein>
    <submittedName>
        <fullName evidence="5">NADPH-dependent 1-acyldihydroxyacetone phosphate reductase</fullName>
    </submittedName>
</protein>
<evidence type="ECO:0000313" key="6">
    <source>
        <dbReference type="Proteomes" id="UP000801864"/>
    </source>
</evidence>
<dbReference type="Proteomes" id="UP000801864">
    <property type="component" value="Unassembled WGS sequence"/>
</dbReference>
<dbReference type="InterPro" id="IPR036291">
    <property type="entry name" value="NAD(P)-bd_dom_sf"/>
</dbReference>
<dbReference type="Pfam" id="PF00106">
    <property type="entry name" value="adh_short"/>
    <property type="match status" value="1"/>
</dbReference>
<keyword evidence="3" id="KW-0560">Oxidoreductase</keyword>
<dbReference type="InterPro" id="IPR002347">
    <property type="entry name" value="SDR_fam"/>
</dbReference>
<comment type="caution">
    <text evidence="5">The sequence shown here is derived from an EMBL/GenBank/DDBJ whole genome shotgun (WGS) entry which is preliminary data.</text>
</comment>
<evidence type="ECO:0000256" key="3">
    <source>
        <dbReference type="ARBA" id="ARBA00023002"/>
    </source>
</evidence>
<keyword evidence="6" id="KW-1185">Reference proteome</keyword>
<gene>
    <name evidence="5" type="ORF">CFAM422_003425</name>
</gene>
<sequence>MAREKKFALVTGCGKGGIGEALVLEYTRRGIHAIATVLPNENSNHLTATGITWFPLDVTDEQSVINLKREISAITGGYLDILVNNAGICYTMTAIDTDVNAVKRMFEVNVFGPMQMVHHFHDMLIQASGTVVNIGSIGGVVPYMYGASYNASKAALHHYSNTLRLEMSPFKLGHLQGRNAKGEMRDKIADHLPLYSVKVITVISGEVGTNILKNDIHRKLPEGSYYSSLAAEFEYHVQRTPKTTSRFDYASNVVSQSLRSSPVAWFWTGSATGIVRFLDMFAWRTIWDYFFYREFNLNKVKEAHFANVEKNA</sequence>
<dbReference type="EMBL" id="QLNT01000005">
    <property type="protein sequence ID" value="KAF3073973.1"/>
    <property type="molecule type" value="Genomic_DNA"/>
</dbReference>
<dbReference type="GO" id="GO:0019433">
    <property type="term" value="P:triglyceride catabolic process"/>
    <property type="evidence" value="ECO:0007669"/>
    <property type="project" value="TreeGrafter"/>
</dbReference>
<dbReference type="PROSITE" id="PS00061">
    <property type="entry name" value="ADH_SHORT"/>
    <property type="match status" value="1"/>
</dbReference>
<dbReference type="PANTHER" id="PTHR44169:SF3">
    <property type="entry name" value="SHORT-CHAIN DEHYDROGENASE SRDE"/>
    <property type="match status" value="1"/>
</dbReference>
<dbReference type="GO" id="GO:0000140">
    <property type="term" value="F:acylglycerone-phosphate reductase (NADP+) activity"/>
    <property type="evidence" value="ECO:0007669"/>
    <property type="project" value="TreeGrafter"/>
</dbReference>
<dbReference type="GO" id="GO:0005783">
    <property type="term" value="C:endoplasmic reticulum"/>
    <property type="evidence" value="ECO:0007669"/>
    <property type="project" value="TreeGrafter"/>
</dbReference>
<proteinExistence type="inferred from homology"/>
<evidence type="ECO:0000256" key="4">
    <source>
        <dbReference type="RuleBase" id="RU000363"/>
    </source>
</evidence>
<organism evidence="5 6">
    <name type="scientific">Trichoderma lentiforme</name>
    <dbReference type="NCBI Taxonomy" id="1567552"/>
    <lineage>
        <taxon>Eukaryota</taxon>
        <taxon>Fungi</taxon>
        <taxon>Dikarya</taxon>
        <taxon>Ascomycota</taxon>
        <taxon>Pezizomycotina</taxon>
        <taxon>Sordariomycetes</taxon>
        <taxon>Hypocreomycetidae</taxon>
        <taxon>Hypocreales</taxon>
        <taxon>Hypocreaceae</taxon>
        <taxon>Trichoderma</taxon>
    </lineage>
</organism>
<dbReference type="AlphaFoldDB" id="A0A9P4XLL7"/>
<keyword evidence="2" id="KW-0521">NADP</keyword>
<evidence type="ECO:0000256" key="1">
    <source>
        <dbReference type="ARBA" id="ARBA00006484"/>
    </source>
</evidence>
<dbReference type="SUPFAM" id="SSF51735">
    <property type="entry name" value="NAD(P)-binding Rossmann-fold domains"/>
    <property type="match status" value="1"/>
</dbReference>
<dbReference type="PANTHER" id="PTHR44169">
    <property type="entry name" value="NADPH-DEPENDENT 1-ACYLDIHYDROXYACETONE PHOSPHATE REDUCTASE"/>
    <property type="match status" value="1"/>
</dbReference>
<dbReference type="GO" id="GO:0006654">
    <property type="term" value="P:phosphatidic acid biosynthetic process"/>
    <property type="evidence" value="ECO:0007669"/>
    <property type="project" value="TreeGrafter"/>
</dbReference>
<dbReference type="GO" id="GO:0005811">
    <property type="term" value="C:lipid droplet"/>
    <property type="evidence" value="ECO:0007669"/>
    <property type="project" value="TreeGrafter"/>
</dbReference>
<dbReference type="InterPro" id="IPR020904">
    <property type="entry name" value="Sc_DH/Rdtase_CS"/>
</dbReference>
<dbReference type="GO" id="GO:0004806">
    <property type="term" value="F:triacylglycerol lipase activity"/>
    <property type="evidence" value="ECO:0007669"/>
    <property type="project" value="TreeGrafter"/>
</dbReference>
<comment type="similarity">
    <text evidence="1 4">Belongs to the short-chain dehydrogenases/reductases (SDR) family.</text>
</comment>